<organism evidence="1 2">
    <name type="scientific">Roseiflexus castenholzii (strain DSM 13941 / HLO8)</name>
    <dbReference type="NCBI Taxonomy" id="383372"/>
    <lineage>
        <taxon>Bacteria</taxon>
        <taxon>Bacillati</taxon>
        <taxon>Chloroflexota</taxon>
        <taxon>Chloroflexia</taxon>
        <taxon>Chloroflexales</taxon>
        <taxon>Roseiflexineae</taxon>
        <taxon>Roseiflexaceae</taxon>
        <taxon>Roseiflexus</taxon>
    </lineage>
</organism>
<dbReference type="KEGG" id="rca:Rcas_1396"/>
<name>A7NJ25_ROSCS</name>
<reference evidence="1 2" key="1">
    <citation type="submission" date="2007-08" db="EMBL/GenBank/DDBJ databases">
        <title>Complete sequence of Roseiflexus castenholzii DSM 13941.</title>
        <authorList>
            <consortium name="US DOE Joint Genome Institute"/>
            <person name="Copeland A."/>
            <person name="Lucas S."/>
            <person name="Lapidus A."/>
            <person name="Barry K."/>
            <person name="Glavina del Rio T."/>
            <person name="Dalin E."/>
            <person name="Tice H."/>
            <person name="Pitluck S."/>
            <person name="Thompson L.S."/>
            <person name="Brettin T."/>
            <person name="Bruce D."/>
            <person name="Detter J.C."/>
            <person name="Han C."/>
            <person name="Tapia R."/>
            <person name="Schmutz J."/>
            <person name="Larimer F."/>
            <person name="Land M."/>
            <person name="Hauser L."/>
            <person name="Kyrpides N."/>
            <person name="Mikhailova N."/>
            <person name="Bryant D.A."/>
            <person name="Hanada S."/>
            <person name="Tsukatani Y."/>
            <person name="Richardson P."/>
        </authorList>
    </citation>
    <scope>NUCLEOTIDE SEQUENCE [LARGE SCALE GENOMIC DNA]</scope>
    <source>
        <strain evidence="2">DSM 13941 / HLO8</strain>
    </source>
</reference>
<proteinExistence type="predicted"/>
<gene>
    <name evidence="1" type="ordered locus">Rcas_1396</name>
</gene>
<dbReference type="HOGENOM" id="CLU_1234250_0_0_0"/>
<dbReference type="EMBL" id="CP000804">
    <property type="protein sequence ID" value="ABU57491.1"/>
    <property type="molecule type" value="Genomic_DNA"/>
</dbReference>
<dbReference type="STRING" id="383372.Rcas_1396"/>
<dbReference type="OrthoDB" id="159400at2"/>
<dbReference type="RefSeq" id="WP_012119920.1">
    <property type="nucleotide sequence ID" value="NC_009767.1"/>
</dbReference>
<accession>A7NJ25</accession>
<sequence length="224" mass="24752">MNDNELRAAIPRRIVRGAILRSDGRAVGLVGGGAPAWDLRSRESRARLAETYHRMLLAQDAPVDVYIIDGPPDLDREMTELYRRSSQSDDPTLTAVLDEIAEYLEACANATVSRHKQVIWAIAGREPSALPVSARNWLSGSIRSIHRALPALHDAPLAEAVERARRLADALTSLGGTPLPRLLEAEEITRMWFRLIDPVRASRYPLQGALLERLRVVVSVGQGK</sequence>
<keyword evidence="2" id="KW-1185">Reference proteome</keyword>
<protein>
    <submittedName>
        <fullName evidence="1">Uncharacterized protein</fullName>
    </submittedName>
</protein>
<dbReference type="AlphaFoldDB" id="A7NJ25"/>
<dbReference type="Proteomes" id="UP000000263">
    <property type="component" value="Chromosome"/>
</dbReference>
<evidence type="ECO:0000313" key="2">
    <source>
        <dbReference type="Proteomes" id="UP000000263"/>
    </source>
</evidence>
<evidence type="ECO:0000313" key="1">
    <source>
        <dbReference type="EMBL" id="ABU57491.1"/>
    </source>
</evidence>